<accession>A0A239FHQ9</accession>
<dbReference type="InterPro" id="IPR014756">
    <property type="entry name" value="Ig_E-set"/>
</dbReference>
<dbReference type="NCBIfam" id="TIGR04490">
    <property type="entry name" value="SoxZ_true"/>
    <property type="match status" value="1"/>
</dbReference>
<dbReference type="InterPro" id="IPR030995">
    <property type="entry name" value="SoxZ"/>
</dbReference>
<dbReference type="Gene3D" id="2.60.40.10">
    <property type="entry name" value="Immunoglobulins"/>
    <property type="match status" value="1"/>
</dbReference>
<dbReference type="EMBL" id="FZOT01000003">
    <property type="protein sequence ID" value="SNS55833.1"/>
    <property type="molecule type" value="Genomic_DNA"/>
</dbReference>
<keyword evidence="3" id="KW-1185">Reference proteome</keyword>
<protein>
    <submittedName>
        <fullName evidence="2">Sulfur-oxidizing protein SoxZ</fullName>
    </submittedName>
</protein>
<proteinExistence type="predicted"/>
<dbReference type="AlphaFoldDB" id="A0A239FHQ9"/>
<name>A0A239FHQ9_9BURK</name>
<dbReference type="Proteomes" id="UP000198284">
    <property type="component" value="Unassembled WGS sequence"/>
</dbReference>
<dbReference type="SUPFAM" id="SSF81296">
    <property type="entry name" value="E set domains"/>
    <property type="match status" value="1"/>
</dbReference>
<dbReference type="OrthoDB" id="9795530at2"/>
<evidence type="ECO:0000313" key="3">
    <source>
        <dbReference type="Proteomes" id="UP000198284"/>
    </source>
</evidence>
<dbReference type="Pfam" id="PF08770">
    <property type="entry name" value="SoxZ"/>
    <property type="match status" value="1"/>
</dbReference>
<dbReference type="InterPro" id="IPR014880">
    <property type="entry name" value="SoxZ_dom"/>
</dbReference>
<organism evidence="2 3">
    <name type="scientific">Noviherbaspirillum humi</name>
    <dbReference type="NCBI Taxonomy" id="1688639"/>
    <lineage>
        <taxon>Bacteria</taxon>
        <taxon>Pseudomonadati</taxon>
        <taxon>Pseudomonadota</taxon>
        <taxon>Betaproteobacteria</taxon>
        <taxon>Burkholderiales</taxon>
        <taxon>Oxalobacteraceae</taxon>
        <taxon>Noviherbaspirillum</taxon>
    </lineage>
</organism>
<sequence length="107" mass="11810">MARAIINVPPTARRGEVIEIRTLIGHPMETGYRPGNDGKTLPRDIIRRFTCRYNGEVVFSAEFFPAIAANPNIAFHTVATESGNLSFTWEGDNGFQQTETVNINVSG</sequence>
<evidence type="ECO:0000259" key="1">
    <source>
        <dbReference type="Pfam" id="PF08770"/>
    </source>
</evidence>
<feature type="domain" description="Sulphur oxidation protein SoxZ" evidence="1">
    <location>
        <begin position="9"/>
        <end position="101"/>
    </location>
</feature>
<dbReference type="RefSeq" id="WP_089398819.1">
    <property type="nucleotide sequence ID" value="NZ_FZOT01000003.1"/>
</dbReference>
<evidence type="ECO:0000313" key="2">
    <source>
        <dbReference type="EMBL" id="SNS55833.1"/>
    </source>
</evidence>
<reference evidence="2 3" key="1">
    <citation type="submission" date="2017-06" db="EMBL/GenBank/DDBJ databases">
        <authorList>
            <person name="Kim H.J."/>
            <person name="Triplett B.A."/>
        </authorList>
    </citation>
    <scope>NUCLEOTIDE SEQUENCE [LARGE SCALE GENOMIC DNA]</scope>
    <source>
        <strain evidence="2 3">U15</strain>
    </source>
</reference>
<dbReference type="InterPro" id="IPR013783">
    <property type="entry name" value="Ig-like_fold"/>
</dbReference>
<gene>
    <name evidence="2" type="ORF">SAMN06265795_103343</name>
</gene>